<evidence type="ECO:0000259" key="5">
    <source>
        <dbReference type="Pfam" id="PF02518"/>
    </source>
</evidence>
<dbReference type="GO" id="GO:0016020">
    <property type="term" value="C:membrane"/>
    <property type="evidence" value="ECO:0007669"/>
    <property type="project" value="InterPro"/>
</dbReference>
<dbReference type="Pfam" id="PF02518">
    <property type="entry name" value="HATPase_c"/>
    <property type="match status" value="1"/>
</dbReference>
<reference evidence="7" key="1">
    <citation type="submission" date="2023-03" db="EMBL/GenBank/DDBJ databases">
        <title>Actinoallomurus iriomotensis NBRC 103684.</title>
        <authorList>
            <person name="Ichikawa N."/>
            <person name="Sato H."/>
            <person name="Tonouchi N."/>
        </authorList>
    </citation>
    <scope>NUCLEOTIDE SEQUENCE</scope>
    <source>
        <strain evidence="7">NBRC 103684</strain>
    </source>
</reference>
<evidence type="ECO:0000313" key="7">
    <source>
        <dbReference type="EMBL" id="GLY89776.1"/>
    </source>
</evidence>
<evidence type="ECO:0000256" key="3">
    <source>
        <dbReference type="ARBA" id="ARBA00023012"/>
    </source>
</evidence>
<keyword evidence="2 7" id="KW-0418">Kinase</keyword>
<evidence type="ECO:0000256" key="4">
    <source>
        <dbReference type="SAM" id="Phobius"/>
    </source>
</evidence>
<evidence type="ECO:0000313" key="8">
    <source>
        <dbReference type="Proteomes" id="UP001165074"/>
    </source>
</evidence>
<keyword evidence="4" id="KW-0472">Membrane</keyword>
<organism evidence="7 8">
    <name type="scientific">Actinoallomurus iriomotensis</name>
    <dbReference type="NCBI Taxonomy" id="478107"/>
    <lineage>
        <taxon>Bacteria</taxon>
        <taxon>Bacillati</taxon>
        <taxon>Actinomycetota</taxon>
        <taxon>Actinomycetes</taxon>
        <taxon>Streptosporangiales</taxon>
        <taxon>Thermomonosporaceae</taxon>
        <taxon>Actinoallomurus</taxon>
    </lineage>
</organism>
<dbReference type="PANTHER" id="PTHR24421">
    <property type="entry name" value="NITRATE/NITRITE SENSOR PROTEIN NARX-RELATED"/>
    <property type="match status" value="1"/>
</dbReference>
<dbReference type="Gene3D" id="3.30.565.10">
    <property type="entry name" value="Histidine kinase-like ATPase, C-terminal domain"/>
    <property type="match status" value="1"/>
</dbReference>
<gene>
    <name evidence="7" type="ORF">Airi02_077050</name>
</gene>
<protein>
    <submittedName>
        <fullName evidence="7">Two-component sensor histidine kinase</fullName>
    </submittedName>
</protein>
<dbReference type="Gene3D" id="1.20.5.1930">
    <property type="match status" value="1"/>
</dbReference>
<dbReference type="AlphaFoldDB" id="A0A9W6S9V8"/>
<dbReference type="Proteomes" id="UP001165074">
    <property type="component" value="Unassembled WGS sequence"/>
</dbReference>
<keyword evidence="1" id="KW-0808">Transferase</keyword>
<feature type="transmembrane region" description="Helical" evidence="4">
    <location>
        <begin position="68"/>
        <end position="90"/>
    </location>
</feature>
<feature type="domain" description="Histidine kinase/HSP90-like ATPase" evidence="5">
    <location>
        <begin position="313"/>
        <end position="396"/>
    </location>
</feature>
<evidence type="ECO:0000259" key="6">
    <source>
        <dbReference type="Pfam" id="PF07730"/>
    </source>
</evidence>
<dbReference type="InterPro" id="IPR036890">
    <property type="entry name" value="HATPase_C_sf"/>
</dbReference>
<keyword evidence="3" id="KW-0902">Two-component regulatory system</keyword>
<comment type="caution">
    <text evidence="7">The sequence shown here is derived from an EMBL/GenBank/DDBJ whole genome shotgun (WGS) entry which is preliminary data.</text>
</comment>
<dbReference type="InterPro" id="IPR011712">
    <property type="entry name" value="Sig_transdc_His_kin_sub3_dim/P"/>
</dbReference>
<proteinExistence type="predicted"/>
<sequence length="405" mass="42710">MDHHSRLLRHVLGCPSVTHSDEASNAPGSAPDFAGRIDDGPGPFGIYPWLLVGAGAVSDVAHGRARPLWASAPLLGLFVALVLAAIWFGFRRGRGDRLASGLLVALTVDAFVLNAWFGHGMAMLFPLAAMAAGVVVPWTRRPWPVVVVGMLAVLGGVATWLRGASAGDGFTVGYSTLISGFIVSIILLLFGAIRELRETREELARTAVSEERLRFARDLHDLLGHTLSVMVIKAQAVRKLIPRDTGLAADQAADIETIGRDALRQVRLAVSGYRGRGLAAEIDGARTALRDAGIEPTVRQEGTPLPDEAGSLLGWVVREGVTNVIRHSGAGTCEISVHGRVDTAVLSIRDDGRGGPPVMGNGLLGLTERVNGAGGRLQAGPDERGGYRLTVTVPLNTLPVKGDVS</sequence>
<evidence type="ECO:0000256" key="2">
    <source>
        <dbReference type="ARBA" id="ARBA00022777"/>
    </source>
</evidence>
<dbReference type="GO" id="GO:0000155">
    <property type="term" value="F:phosphorelay sensor kinase activity"/>
    <property type="evidence" value="ECO:0007669"/>
    <property type="project" value="InterPro"/>
</dbReference>
<name>A0A9W6S9V8_9ACTN</name>
<dbReference type="EMBL" id="BSTK01000014">
    <property type="protein sequence ID" value="GLY89776.1"/>
    <property type="molecule type" value="Genomic_DNA"/>
</dbReference>
<keyword evidence="4" id="KW-1133">Transmembrane helix</keyword>
<dbReference type="Pfam" id="PF07730">
    <property type="entry name" value="HisKA_3"/>
    <property type="match status" value="1"/>
</dbReference>
<feature type="transmembrane region" description="Helical" evidence="4">
    <location>
        <begin position="173"/>
        <end position="193"/>
    </location>
</feature>
<keyword evidence="8" id="KW-1185">Reference proteome</keyword>
<keyword evidence="4" id="KW-0812">Transmembrane</keyword>
<dbReference type="GO" id="GO:0046983">
    <property type="term" value="F:protein dimerization activity"/>
    <property type="evidence" value="ECO:0007669"/>
    <property type="project" value="InterPro"/>
</dbReference>
<evidence type="ECO:0000256" key="1">
    <source>
        <dbReference type="ARBA" id="ARBA00022679"/>
    </source>
</evidence>
<accession>A0A9W6S9V8</accession>
<dbReference type="PANTHER" id="PTHR24421:SF63">
    <property type="entry name" value="SENSOR HISTIDINE KINASE DESK"/>
    <property type="match status" value="1"/>
</dbReference>
<feature type="domain" description="Signal transduction histidine kinase subgroup 3 dimerisation and phosphoacceptor" evidence="6">
    <location>
        <begin position="211"/>
        <end position="276"/>
    </location>
</feature>
<feature type="transmembrane region" description="Helical" evidence="4">
    <location>
        <begin position="110"/>
        <end position="136"/>
    </location>
</feature>
<dbReference type="InterPro" id="IPR003594">
    <property type="entry name" value="HATPase_dom"/>
</dbReference>
<dbReference type="CDD" id="cd16917">
    <property type="entry name" value="HATPase_UhpB-NarQ-NarX-like"/>
    <property type="match status" value="1"/>
</dbReference>
<dbReference type="InterPro" id="IPR050482">
    <property type="entry name" value="Sensor_HK_TwoCompSys"/>
</dbReference>
<dbReference type="SUPFAM" id="SSF55874">
    <property type="entry name" value="ATPase domain of HSP90 chaperone/DNA topoisomerase II/histidine kinase"/>
    <property type="match status" value="1"/>
</dbReference>
<feature type="transmembrane region" description="Helical" evidence="4">
    <location>
        <begin position="143"/>
        <end position="161"/>
    </location>
</feature>